<evidence type="ECO:0000256" key="2">
    <source>
        <dbReference type="SAM" id="Coils"/>
    </source>
</evidence>
<comment type="caution">
    <text evidence="4">The sequence shown here is derived from an EMBL/GenBank/DDBJ whole genome shotgun (WGS) entry which is preliminary data.</text>
</comment>
<dbReference type="Proteomes" id="UP001460270">
    <property type="component" value="Unassembled WGS sequence"/>
</dbReference>
<accession>A0AAW0NC88</accession>
<feature type="transmembrane region" description="Helical" evidence="3">
    <location>
        <begin position="169"/>
        <end position="191"/>
    </location>
</feature>
<name>A0AAW0NC88_9GOBI</name>
<feature type="transmembrane region" description="Helical" evidence="3">
    <location>
        <begin position="140"/>
        <end position="163"/>
    </location>
</feature>
<dbReference type="EMBL" id="JBBPFD010000015">
    <property type="protein sequence ID" value="KAK7896662.1"/>
    <property type="molecule type" value="Genomic_DNA"/>
</dbReference>
<dbReference type="GO" id="GO:0042157">
    <property type="term" value="P:lipoprotein metabolic process"/>
    <property type="evidence" value="ECO:0007669"/>
    <property type="project" value="InterPro"/>
</dbReference>
<organism evidence="4 5">
    <name type="scientific">Mugilogobius chulae</name>
    <name type="common">yellowstripe goby</name>
    <dbReference type="NCBI Taxonomy" id="88201"/>
    <lineage>
        <taxon>Eukaryota</taxon>
        <taxon>Metazoa</taxon>
        <taxon>Chordata</taxon>
        <taxon>Craniata</taxon>
        <taxon>Vertebrata</taxon>
        <taxon>Euteleostomi</taxon>
        <taxon>Actinopterygii</taxon>
        <taxon>Neopterygii</taxon>
        <taxon>Teleostei</taxon>
        <taxon>Neoteleostei</taxon>
        <taxon>Acanthomorphata</taxon>
        <taxon>Gobiaria</taxon>
        <taxon>Gobiiformes</taxon>
        <taxon>Gobioidei</taxon>
        <taxon>Gobiidae</taxon>
        <taxon>Gobionellinae</taxon>
        <taxon>Mugilogobius</taxon>
    </lineage>
</organism>
<evidence type="ECO:0000313" key="5">
    <source>
        <dbReference type="Proteomes" id="UP001460270"/>
    </source>
</evidence>
<keyword evidence="2" id="KW-0175">Coiled coil</keyword>
<keyword evidence="3" id="KW-1133">Transmembrane helix</keyword>
<keyword evidence="5" id="KW-1185">Reference proteome</keyword>
<reference evidence="5" key="1">
    <citation type="submission" date="2024-04" db="EMBL/GenBank/DDBJ databases">
        <title>Salinicola lusitanus LLJ914,a marine bacterium isolated from the Okinawa Trough.</title>
        <authorList>
            <person name="Li J."/>
        </authorList>
    </citation>
    <scope>NUCLEOTIDE SEQUENCE [LARGE SCALE GENOMIC DNA]</scope>
</reference>
<comment type="similarity">
    <text evidence="1">Belongs to the apolipoprotein L family.</text>
</comment>
<sequence length="288" mass="31691">MTYHNNIMRLAKNIISDPSHVLNKEYVMLPSGPPHMNSSPGPDVRFAEEGAVQQQHQVFAYLHVCSDRVYSLRVSRAASWWILGFRMSRKRSSSMDIRSDFKAFASEFDLHRGQLKRIVLELEQVCEKTRGRKEAVPERAVMAAGGAGVAAGGGLTAGILALAPLTAGLSLVAAGIAAGAAAAGVAVAAVFHNDKITDEETVKKVKKLLAEFYEIVGSLRHKLEDLKTSLKDLNRDTENLVRTQTRIQDLSSLLHTFNKQATVERLLEVKEQCNATLQELLKLRSDSE</sequence>
<gene>
    <name evidence="4" type="ORF">WMY93_021987</name>
</gene>
<keyword evidence="3" id="KW-0472">Membrane</keyword>
<dbReference type="GO" id="GO:0005576">
    <property type="term" value="C:extracellular region"/>
    <property type="evidence" value="ECO:0007669"/>
    <property type="project" value="InterPro"/>
</dbReference>
<proteinExistence type="inferred from homology"/>
<feature type="coiled-coil region" evidence="2">
    <location>
        <begin position="216"/>
        <end position="283"/>
    </location>
</feature>
<evidence type="ECO:0000256" key="1">
    <source>
        <dbReference type="ARBA" id="ARBA00010090"/>
    </source>
</evidence>
<dbReference type="GO" id="GO:0006869">
    <property type="term" value="P:lipid transport"/>
    <property type="evidence" value="ECO:0007669"/>
    <property type="project" value="InterPro"/>
</dbReference>
<dbReference type="GO" id="GO:0008289">
    <property type="term" value="F:lipid binding"/>
    <property type="evidence" value="ECO:0007669"/>
    <property type="project" value="InterPro"/>
</dbReference>
<dbReference type="AlphaFoldDB" id="A0AAW0NC88"/>
<dbReference type="Pfam" id="PF05461">
    <property type="entry name" value="ApoL"/>
    <property type="match status" value="1"/>
</dbReference>
<protein>
    <submittedName>
        <fullName evidence="4">Uncharacterized protein</fullName>
    </submittedName>
</protein>
<dbReference type="InterPro" id="IPR008405">
    <property type="entry name" value="ApoL"/>
</dbReference>
<keyword evidence="3" id="KW-0812">Transmembrane</keyword>
<evidence type="ECO:0000256" key="3">
    <source>
        <dbReference type="SAM" id="Phobius"/>
    </source>
</evidence>
<evidence type="ECO:0000313" key="4">
    <source>
        <dbReference type="EMBL" id="KAK7896662.1"/>
    </source>
</evidence>